<dbReference type="AlphaFoldDB" id="A0A7S2XNC5"/>
<evidence type="ECO:0000256" key="1">
    <source>
        <dbReference type="SAM" id="MobiDB-lite"/>
    </source>
</evidence>
<feature type="region of interest" description="Disordered" evidence="1">
    <location>
        <begin position="217"/>
        <end position="236"/>
    </location>
</feature>
<name>A0A7S2XNC5_9STRA</name>
<reference evidence="2" key="1">
    <citation type="submission" date="2021-01" db="EMBL/GenBank/DDBJ databases">
        <authorList>
            <person name="Corre E."/>
            <person name="Pelletier E."/>
            <person name="Niang G."/>
            <person name="Scheremetjew M."/>
            <person name="Finn R."/>
            <person name="Kale V."/>
            <person name="Holt S."/>
            <person name="Cochrane G."/>
            <person name="Meng A."/>
            <person name="Brown T."/>
            <person name="Cohen L."/>
        </authorList>
    </citation>
    <scope>NUCLEOTIDE SEQUENCE</scope>
    <source>
        <strain evidence="2">CCMP2084</strain>
    </source>
</reference>
<dbReference type="EMBL" id="HBHQ01014606">
    <property type="protein sequence ID" value="CAD9817920.1"/>
    <property type="molecule type" value="Transcribed_RNA"/>
</dbReference>
<accession>A0A7S2XNC5</accession>
<evidence type="ECO:0000313" key="2">
    <source>
        <dbReference type="EMBL" id="CAD9817920.1"/>
    </source>
</evidence>
<organism evidence="2">
    <name type="scientific">Attheya septentrionalis</name>
    <dbReference type="NCBI Taxonomy" id="420275"/>
    <lineage>
        <taxon>Eukaryota</taxon>
        <taxon>Sar</taxon>
        <taxon>Stramenopiles</taxon>
        <taxon>Ochrophyta</taxon>
        <taxon>Bacillariophyta</taxon>
        <taxon>Coscinodiscophyceae</taxon>
        <taxon>Chaetocerotophycidae</taxon>
        <taxon>Chaetocerotales</taxon>
        <taxon>Attheyaceae</taxon>
        <taxon>Attheya</taxon>
    </lineage>
</organism>
<gene>
    <name evidence="2" type="ORF">ASEP1449_LOCUS9752</name>
</gene>
<protein>
    <submittedName>
        <fullName evidence="2">Uncharacterized protein</fullName>
    </submittedName>
</protein>
<proteinExistence type="predicted"/>
<feature type="region of interest" description="Disordered" evidence="1">
    <location>
        <begin position="99"/>
        <end position="120"/>
    </location>
</feature>
<sequence length="272" mass="30636">MAATASPTGMFGTCRSQPLMHYPSIDSRDPMNSGDTMEFGSANSFSGEQAHIVSPILHDKSFSWSDFPVVGYSADEENDIVPHQSQETKVYNYCSSDHTSQHYSTGKRLRSEDEPSRGGVKKSVSFKSVMIREHKVIVTYHPSSESRLPMSLDWEHSPACTVLDVGDYEDSRMGHRRSISEMHLSYYQRKNVLKRASGLTESDVIRAERQVLVERQKAEDELHRSNNSMEDDDGDECCGKVVEDEVVTMSLHHVETHSGMEQLWSQVPTVSN</sequence>